<keyword evidence="3" id="KW-1185">Reference proteome</keyword>
<dbReference type="InterPro" id="IPR052895">
    <property type="entry name" value="HetReg/Transcr_Mod"/>
</dbReference>
<proteinExistence type="predicted"/>
<dbReference type="Pfam" id="PF06985">
    <property type="entry name" value="HET"/>
    <property type="match status" value="1"/>
</dbReference>
<reference evidence="2 3" key="1">
    <citation type="journal article" date="2018" name="Front. Microbiol.">
        <title>Genome-Wide Analysis of Corynespora cassiicola Leaf Fall Disease Putative Effectors.</title>
        <authorList>
            <person name="Lopez D."/>
            <person name="Ribeiro S."/>
            <person name="Label P."/>
            <person name="Fumanal B."/>
            <person name="Venisse J.S."/>
            <person name="Kohler A."/>
            <person name="de Oliveira R.R."/>
            <person name="Labutti K."/>
            <person name="Lipzen A."/>
            <person name="Lail K."/>
            <person name="Bauer D."/>
            <person name="Ohm R.A."/>
            <person name="Barry K.W."/>
            <person name="Spatafora J."/>
            <person name="Grigoriev I.V."/>
            <person name="Martin F.M."/>
            <person name="Pujade-Renaud V."/>
        </authorList>
    </citation>
    <scope>NUCLEOTIDE SEQUENCE [LARGE SCALE GENOMIC DNA]</scope>
    <source>
        <strain evidence="2 3">Philippines</strain>
    </source>
</reference>
<dbReference type="EMBL" id="KZ678151">
    <property type="protein sequence ID" value="PSN60085.1"/>
    <property type="molecule type" value="Genomic_DNA"/>
</dbReference>
<feature type="domain" description="Heterokaryon incompatibility" evidence="1">
    <location>
        <begin position="67"/>
        <end position="212"/>
    </location>
</feature>
<organism evidence="2 3">
    <name type="scientific">Corynespora cassiicola Philippines</name>
    <dbReference type="NCBI Taxonomy" id="1448308"/>
    <lineage>
        <taxon>Eukaryota</taxon>
        <taxon>Fungi</taxon>
        <taxon>Dikarya</taxon>
        <taxon>Ascomycota</taxon>
        <taxon>Pezizomycotina</taxon>
        <taxon>Dothideomycetes</taxon>
        <taxon>Pleosporomycetidae</taxon>
        <taxon>Pleosporales</taxon>
        <taxon>Corynesporascaceae</taxon>
        <taxon>Corynespora</taxon>
    </lineage>
</organism>
<dbReference type="PANTHER" id="PTHR24148">
    <property type="entry name" value="ANKYRIN REPEAT DOMAIN-CONTAINING PROTEIN 39 HOMOLOG-RELATED"/>
    <property type="match status" value="1"/>
</dbReference>
<dbReference type="Proteomes" id="UP000240883">
    <property type="component" value="Unassembled WGS sequence"/>
</dbReference>
<accession>A0A2T2N3Q3</accession>
<dbReference type="PANTHER" id="PTHR24148:SF73">
    <property type="entry name" value="HET DOMAIN PROTEIN (AFU_ORTHOLOGUE AFUA_8G01020)"/>
    <property type="match status" value="1"/>
</dbReference>
<dbReference type="OrthoDB" id="5386682at2759"/>
<gene>
    <name evidence="2" type="ORF">BS50DRAFT_218616</name>
</gene>
<sequence length="370" mass="43776">MELDQKMQAESNYHPYAFKRAEASRYIRLLRVIPRYKDDKETTIKCQFLSKRRVDGQSSLPPENLEYTALSYEWGTASQMEDIVEIKINNRPFYVRQNLSAFLLAMRNKGNEGPFWIDAICIDQLNDGEKSMQLELVPTIYSQAKEVLIWLGDGKMSMIQWTVLRFSDVTGTSYYHGRFLKPMWGLYKMLIQPGVRFLAENTYWTRLWIVQEVLKAHHVKVLAADQEWYLEELKNLRKMMSSSSSINWKCWEDVVEARSGWNKEEHELHDVIDRWSQQGCRDTQDKVYGLLGLVTSPRLRVDFKKTPFDLFKEVLQLEREKIYAIGYEYADKFSLKLMESLNLADDENAIRVRDKFLQKCLNLPYRQRNI</sequence>
<name>A0A2T2N3Q3_CORCC</name>
<evidence type="ECO:0000313" key="2">
    <source>
        <dbReference type="EMBL" id="PSN60085.1"/>
    </source>
</evidence>
<evidence type="ECO:0000259" key="1">
    <source>
        <dbReference type="Pfam" id="PF06985"/>
    </source>
</evidence>
<dbReference type="STRING" id="1448308.A0A2T2N3Q3"/>
<dbReference type="InterPro" id="IPR010730">
    <property type="entry name" value="HET"/>
</dbReference>
<evidence type="ECO:0000313" key="3">
    <source>
        <dbReference type="Proteomes" id="UP000240883"/>
    </source>
</evidence>
<dbReference type="AlphaFoldDB" id="A0A2T2N3Q3"/>
<protein>
    <submittedName>
        <fullName evidence="2">HET-domain-containing protein</fullName>
    </submittedName>
</protein>